<dbReference type="CDD" id="cd02440">
    <property type="entry name" value="AdoMet_MTases"/>
    <property type="match status" value="1"/>
</dbReference>
<dbReference type="CDD" id="cd11644">
    <property type="entry name" value="Precorrin-6Y-MT"/>
    <property type="match status" value="1"/>
</dbReference>
<dbReference type="UniPathway" id="UPA00148"/>
<keyword evidence="4" id="KW-0808">Transferase</keyword>
<dbReference type="Pfam" id="PF02571">
    <property type="entry name" value="CbiJ"/>
    <property type="match status" value="1"/>
</dbReference>
<dbReference type="NCBIfam" id="TIGR00715">
    <property type="entry name" value="precor6x_red"/>
    <property type="match status" value="1"/>
</dbReference>
<accession>A0A7V7UD33</accession>
<dbReference type="InterPro" id="IPR035996">
    <property type="entry name" value="4pyrrol_Methylase_sf"/>
</dbReference>
<comment type="caution">
    <text evidence="7">The sequence shown here is derived from an EMBL/GenBank/DDBJ whole genome shotgun (WGS) entry which is preliminary data.</text>
</comment>
<dbReference type="NCBIfam" id="TIGR02469">
    <property type="entry name" value="CbiT"/>
    <property type="match status" value="1"/>
</dbReference>
<reference evidence="7 8" key="1">
    <citation type="submission" date="2019-09" db="EMBL/GenBank/DDBJ databases">
        <authorList>
            <person name="Valk L.C."/>
        </authorList>
    </citation>
    <scope>NUCLEOTIDE SEQUENCE [LARGE SCALE GENOMIC DNA]</scope>
    <source>
        <strain evidence="7">GalUA</strain>
    </source>
</reference>
<dbReference type="Gene3D" id="3.30.950.10">
    <property type="entry name" value="Methyltransferase, Cobalt-precorrin-4 Transmethylase, Domain 2"/>
    <property type="match status" value="1"/>
</dbReference>
<keyword evidence="7" id="KW-0560">Oxidoreductase</keyword>
<keyword evidence="2" id="KW-0169">Cobalamin biosynthesis</keyword>
<dbReference type="GO" id="GO:0009236">
    <property type="term" value="P:cobalamin biosynthetic process"/>
    <property type="evidence" value="ECO:0007669"/>
    <property type="project" value="UniProtKB-UniPathway"/>
</dbReference>
<proteinExistence type="predicted"/>
<dbReference type="GO" id="GO:0008276">
    <property type="term" value="F:protein methyltransferase activity"/>
    <property type="evidence" value="ECO:0007669"/>
    <property type="project" value="InterPro"/>
</dbReference>
<dbReference type="GO" id="GO:0032259">
    <property type="term" value="P:methylation"/>
    <property type="evidence" value="ECO:0007669"/>
    <property type="project" value="UniProtKB-KW"/>
</dbReference>
<keyword evidence="3" id="KW-0489">Methyltransferase</keyword>
<dbReference type="EC" id="1.3.1.54" evidence="7"/>
<dbReference type="Gene3D" id="3.40.1010.10">
    <property type="entry name" value="Cobalt-precorrin-4 Transmethylase, Domain 1"/>
    <property type="match status" value="1"/>
</dbReference>
<evidence type="ECO:0000313" key="7">
    <source>
        <dbReference type="EMBL" id="KAB1439896.1"/>
    </source>
</evidence>
<dbReference type="InterPro" id="IPR000878">
    <property type="entry name" value="4pyrrol_Mease"/>
</dbReference>
<dbReference type="AlphaFoldDB" id="A0A7V7UD33"/>
<dbReference type="RefSeq" id="WP_151142905.1">
    <property type="nucleotide sequence ID" value="NZ_WAGX01000004.1"/>
</dbReference>
<protein>
    <submittedName>
        <fullName evidence="7">Precorrin-6A reductase</fullName>
        <ecNumber evidence="7">1.3.1.54</ecNumber>
    </submittedName>
</protein>
<evidence type="ECO:0000259" key="6">
    <source>
        <dbReference type="Pfam" id="PF00590"/>
    </source>
</evidence>
<organism evidence="7 8">
    <name type="scientific">Candidatus Galacturonatibacter soehngenii</name>
    <dbReference type="NCBI Taxonomy" id="2307010"/>
    <lineage>
        <taxon>Bacteria</taxon>
        <taxon>Bacillati</taxon>
        <taxon>Bacillota</taxon>
        <taxon>Clostridia</taxon>
        <taxon>Lachnospirales</taxon>
        <taxon>Lachnospiraceae</taxon>
        <taxon>Candidatus Galacturonatibacter</taxon>
    </lineage>
</organism>
<evidence type="ECO:0000313" key="8">
    <source>
        <dbReference type="Proteomes" id="UP000461768"/>
    </source>
</evidence>
<dbReference type="InterPro" id="IPR014777">
    <property type="entry name" value="4pyrrole_Mease_sub1"/>
</dbReference>
<dbReference type="PANTHER" id="PTHR43182:SF1">
    <property type="entry name" value="COBALT-PRECORRIN-7 C(5)-METHYLTRANSFERASE"/>
    <property type="match status" value="1"/>
</dbReference>
<dbReference type="SUPFAM" id="SSF53335">
    <property type="entry name" value="S-adenosyl-L-methionine-dependent methyltransferases"/>
    <property type="match status" value="1"/>
</dbReference>
<dbReference type="InterPro" id="IPR003723">
    <property type="entry name" value="Precorrin-6x_reduct"/>
</dbReference>
<dbReference type="EMBL" id="WAGX01000004">
    <property type="protein sequence ID" value="KAB1439896.1"/>
    <property type="molecule type" value="Genomic_DNA"/>
</dbReference>
<dbReference type="InterPro" id="IPR050714">
    <property type="entry name" value="Cobalamin_biosynth_MTase"/>
</dbReference>
<keyword evidence="5" id="KW-0949">S-adenosyl-L-methionine</keyword>
<dbReference type="InterPro" id="IPR012818">
    <property type="entry name" value="CbiE"/>
</dbReference>
<reference evidence="7 8" key="2">
    <citation type="submission" date="2020-02" db="EMBL/GenBank/DDBJ databases">
        <title>Candidatus Galacturonibacter soehngenii shows hetero-acetogenic catabolism of galacturonic acid but lacks a canonical carbon monoxide dehydrogenase/acetyl-CoA synthase complex.</title>
        <authorList>
            <person name="Diender M."/>
            <person name="Stouten G.R."/>
            <person name="Petersen J.F."/>
            <person name="Nielsen P.H."/>
            <person name="Dueholm M.S."/>
            <person name="Pronk J.T."/>
            <person name="Van Loosdrecht M.C.M."/>
        </authorList>
    </citation>
    <scope>NUCLEOTIDE SEQUENCE [LARGE SCALE GENOMIC DNA]</scope>
    <source>
        <strain evidence="7">GalUA</strain>
    </source>
</reference>
<dbReference type="PANTHER" id="PTHR43182">
    <property type="entry name" value="COBALT-PRECORRIN-6B C(15)-METHYLTRANSFERASE (DECARBOXYLATING)"/>
    <property type="match status" value="1"/>
</dbReference>
<dbReference type="InterPro" id="IPR014776">
    <property type="entry name" value="4pyrrole_Mease_sub2"/>
</dbReference>
<feature type="domain" description="Tetrapyrrole methylase" evidence="6">
    <location>
        <begin position="261"/>
        <end position="445"/>
    </location>
</feature>
<sequence length="654" mass="73741">MCKVIIFAGTTEGRELAKYLGRKKIATLVCTATEYGESLIERSQYVEVSAKRLTKEEMNLLFFDKNPEFVVDATHPYATVVSSYVKEVCEALNLSYLRLVREESVGYEQKPDMVYVNSVKEACNYLETTTGNIFVTTGSKELEEYTKLTNYKERVYARVLSSKEAMNQVMELGFEGKNLVCMQGPFSEELNFLMFQESNAKYLVTKEAGKNGGFLEKINAALRLSMTPIVIGRPKEESGYSYIEVINLLNKKFQIEKDKRKIHVVGIGIGTKKHMTLEAIEAIEQADIIFGAKRMLGAVNQYHKPMMQLYKKRDIHQFLKEHDKYQNITVLVSGDVGFYSTAKEFQEYFKEDQVTYVAGLSSLAYFCARIGKSWEDVSTISNHGQKVNTVEYVRRNSKVFSLLGGKNNASTILHELLECGFHELSIWIGENLGYETEKITFGSPEQLLTKDYVSLCVMYIENINAKEDRDRIKDETFIRGNVPMTKEEIRTVSIAKLELQTDSILYDIGAGTGSVSIQAAKRAYKGYVYAIEKNPEGILLMKENKRKFQVSNMEIVEGTAPDILNELPRPTHAFIGGSSGALKEIIQILLKKNDTIKIVINAITIETIAEAISVIKDVGITNYEMIQLQSARAKTAGNYHMMLGQNPVTIIVIG</sequence>
<dbReference type="InterPro" id="IPR029063">
    <property type="entry name" value="SAM-dependent_MTases_sf"/>
</dbReference>
<keyword evidence="8" id="KW-1185">Reference proteome</keyword>
<dbReference type="OrthoDB" id="9780707at2"/>
<evidence type="ECO:0000256" key="4">
    <source>
        <dbReference type="ARBA" id="ARBA00022679"/>
    </source>
</evidence>
<dbReference type="GO" id="GO:0016994">
    <property type="term" value="F:precorrin-6A reductase activity"/>
    <property type="evidence" value="ECO:0007669"/>
    <property type="project" value="UniProtKB-EC"/>
</dbReference>
<dbReference type="Proteomes" id="UP000461768">
    <property type="component" value="Unassembled WGS sequence"/>
</dbReference>
<name>A0A7V7UD33_9FIRM</name>
<evidence type="ECO:0000256" key="2">
    <source>
        <dbReference type="ARBA" id="ARBA00022573"/>
    </source>
</evidence>
<dbReference type="Gene3D" id="3.40.50.150">
    <property type="entry name" value="Vaccinia Virus protein VP39"/>
    <property type="match status" value="1"/>
</dbReference>
<gene>
    <name evidence="7" type="primary">cobK</name>
    <name evidence="7" type="ORF">F7O84_05805</name>
</gene>
<dbReference type="PROSITE" id="PS51014">
    <property type="entry name" value="COBK_CBIJ"/>
    <property type="match status" value="1"/>
</dbReference>
<dbReference type="Pfam" id="PF00590">
    <property type="entry name" value="TP_methylase"/>
    <property type="match status" value="1"/>
</dbReference>
<dbReference type="NCBIfam" id="TIGR02467">
    <property type="entry name" value="CbiE"/>
    <property type="match status" value="1"/>
</dbReference>
<evidence type="ECO:0000256" key="3">
    <source>
        <dbReference type="ARBA" id="ARBA00022603"/>
    </source>
</evidence>
<dbReference type="SUPFAM" id="SSF53790">
    <property type="entry name" value="Tetrapyrrole methylase"/>
    <property type="match status" value="1"/>
</dbReference>
<evidence type="ECO:0000256" key="1">
    <source>
        <dbReference type="ARBA" id="ARBA00004953"/>
    </source>
</evidence>
<comment type="pathway">
    <text evidence="1">Cofactor biosynthesis; adenosylcobalamin biosynthesis.</text>
</comment>
<evidence type="ECO:0000256" key="5">
    <source>
        <dbReference type="ARBA" id="ARBA00022691"/>
    </source>
</evidence>
<dbReference type="InterPro" id="IPR014008">
    <property type="entry name" value="Cbl_synth_MTase_CbiT"/>
</dbReference>